<dbReference type="Proteomes" id="UP000003448">
    <property type="component" value="Unassembled WGS sequence"/>
</dbReference>
<proteinExistence type="predicted"/>
<dbReference type="OrthoDB" id="3405151at2"/>
<dbReference type="eggNOG" id="ENOG5031QBZ">
    <property type="taxonomic scope" value="Bacteria"/>
</dbReference>
<gene>
    <name evidence="1" type="ORF">MILUP08_43905</name>
</gene>
<evidence type="ECO:0000313" key="2">
    <source>
        <dbReference type="Proteomes" id="UP000003448"/>
    </source>
</evidence>
<dbReference type="EMBL" id="CAIE01000031">
    <property type="protein sequence ID" value="CCH18989.1"/>
    <property type="molecule type" value="Genomic_DNA"/>
</dbReference>
<comment type="caution">
    <text evidence="1">The sequence shown here is derived from an EMBL/GenBank/DDBJ whole genome shotgun (WGS) entry which is preliminary data.</text>
</comment>
<organism evidence="1 2">
    <name type="scientific">Micromonospora lupini str. Lupac 08</name>
    <dbReference type="NCBI Taxonomy" id="1150864"/>
    <lineage>
        <taxon>Bacteria</taxon>
        <taxon>Bacillati</taxon>
        <taxon>Actinomycetota</taxon>
        <taxon>Actinomycetes</taxon>
        <taxon>Micromonosporales</taxon>
        <taxon>Micromonosporaceae</taxon>
        <taxon>Micromonospora</taxon>
    </lineage>
</organism>
<reference evidence="2" key="1">
    <citation type="journal article" date="2012" name="J. Bacteriol.">
        <title>Genome Sequence of Micromonospora lupini Lupac 08, Isolated from Root Nodules of Lupinus angustifolius.</title>
        <authorList>
            <person name="Alonso-Vega P."/>
            <person name="Normand P."/>
            <person name="Bacigalupe R."/>
            <person name="Pujic P."/>
            <person name="Lajus A."/>
            <person name="Vallenet D."/>
            <person name="Carro L."/>
            <person name="Coll P."/>
            <person name="Trujillo M.E."/>
        </authorList>
    </citation>
    <scope>NUCLEOTIDE SEQUENCE [LARGE SCALE GENOMIC DNA]</scope>
    <source>
        <strain evidence="2">Lupac 08</strain>
    </source>
</reference>
<dbReference type="RefSeq" id="WP_007460777.1">
    <property type="nucleotide sequence ID" value="NZ_HF570108.1"/>
</dbReference>
<accession>I0L592</accession>
<sequence>MSGRQKVLLVTVAALLVAFFVLAVGVSGGDRGRADDPPGFVERLGRLAGGSTSVDPATVQADCDRTGDVLSFVGGCAVRVADPGELRTLVLRSGRPFVVRAPAPRDADLTVRSEVEPDDGGEAVARIAVDSAVTVLLSCPGGVGCTVTVAAD</sequence>
<dbReference type="STRING" id="1150864.MILUP08_43905"/>
<protein>
    <submittedName>
        <fullName evidence="1">Uncharacterized protein</fullName>
    </submittedName>
</protein>
<dbReference type="AlphaFoldDB" id="I0L592"/>
<evidence type="ECO:0000313" key="1">
    <source>
        <dbReference type="EMBL" id="CCH18989.1"/>
    </source>
</evidence>
<keyword evidence="2" id="KW-1185">Reference proteome</keyword>
<name>I0L592_9ACTN</name>